<dbReference type="PANTHER" id="PTHR46017">
    <property type="entry name" value="ALPHA-MANNOSIDASE 2C1"/>
    <property type="match status" value="1"/>
</dbReference>
<dbReference type="AlphaFoldDB" id="A0A087T7Z4"/>
<dbReference type="OrthoDB" id="6342569at2759"/>
<dbReference type="Pfam" id="PF17677">
    <property type="entry name" value="Glyco_hydro38C2"/>
    <property type="match status" value="1"/>
</dbReference>
<dbReference type="STRING" id="407821.A0A087T7Z4"/>
<name>A0A087T7Z4_STEMI</name>
<reference evidence="2 3" key="1">
    <citation type="submission" date="2013-11" db="EMBL/GenBank/DDBJ databases">
        <title>Genome sequencing of Stegodyphus mimosarum.</title>
        <authorList>
            <person name="Bechsgaard J."/>
        </authorList>
    </citation>
    <scope>NUCLEOTIDE SEQUENCE [LARGE SCALE GENOMIC DNA]</scope>
</reference>
<keyword evidence="3" id="KW-1185">Reference proteome</keyword>
<accession>A0A087T7Z4</accession>
<gene>
    <name evidence="2" type="ORF">X975_23314</name>
</gene>
<evidence type="ECO:0000313" key="2">
    <source>
        <dbReference type="EMBL" id="KFM61233.1"/>
    </source>
</evidence>
<proteinExistence type="predicted"/>
<dbReference type="SUPFAM" id="SSF74650">
    <property type="entry name" value="Galactose mutarotase-like"/>
    <property type="match status" value="1"/>
</dbReference>
<dbReference type="GO" id="GO:0009313">
    <property type="term" value="P:oligosaccharide catabolic process"/>
    <property type="evidence" value="ECO:0007669"/>
    <property type="project" value="TreeGrafter"/>
</dbReference>
<dbReference type="GO" id="GO:0004559">
    <property type="term" value="F:alpha-mannosidase activity"/>
    <property type="evidence" value="ECO:0007669"/>
    <property type="project" value="TreeGrafter"/>
</dbReference>
<feature type="domain" description="Glycosyl hydrolases family 38 C-terminal" evidence="1">
    <location>
        <begin position="75"/>
        <end position="150"/>
    </location>
</feature>
<feature type="non-terminal residue" evidence="2">
    <location>
        <position position="157"/>
    </location>
</feature>
<dbReference type="Gene3D" id="2.60.40.2220">
    <property type="match status" value="1"/>
</dbReference>
<sequence length="157" mass="17799">MGKHIITYAIMPHCKTFQQAGVIQQAYQLNYPLHIFPTSHLAKPGASHYVTNAHRVLPLEMHESLSWFQVSDPAIVIETVKKAEDRDDCLVVRMYESFGGRVHVVLRSCLPIHKAVLCNALEDVVESSAQKVKWKGNNLELSFLPYQIISVLLYVEV</sequence>
<dbReference type="EMBL" id="KK113860">
    <property type="protein sequence ID" value="KFM61233.1"/>
    <property type="molecule type" value="Genomic_DNA"/>
</dbReference>
<dbReference type="OMA" id="HEDRDNA"/>
<dbReference type="Proteomes" id="UP000054359">
    <property type="component" value="Unassembled WGS sequence"/>
</dbReference>
<evidence type="ECO:0000259" key="1">
    <source>
        <dbReference type="Pfam" id="PF17677"/>
    </source>
</evidence>
<dbReference type="GO" id="GO:0030246">
    <property type="term" value="F:carbohydrate binding"/>
    <property type="evidence" value="ECO:0007669"/>
    <property type="project" value="InterPro"/>
</dbReference>
<dbReference type="InterPro" id="IPR011013">
    <property type="entry name" value="Gal_mutarotase_sf_dom"/>
</dbReference>
<dbReference type="PANTHER" id="PTHR46017:SF1">
    <property type="entry name" value="ALPHA-MANNOSIDASE 2C1"/>
    <property type="match status" value="1"/>
</dbReference>
<evidence type="ECO:0000313" key="3">
    <source>
        <dbReference type="Proteomes" id="UP000054359"/>
    </source>
</evidence>
<dbReference type="InterPro" id="IPR041147">
    <property type="entry name" value="GH38_C"/>
</dbReference>
<organism evidence="2 3">
    <name type="scientific">Stegodyphus mimosarum</name>
    <name type="common">African social velvet spider</name>
    <dbReference type="NCBI Taxonomy" id="407821"/>
    <lineage>
        <taxon>Eukaryota</taxon>
        <taxon>Metazoa</taxon>
        <taxon>Ecdysozoa</taxon>
        <taxon>Arthropoda</taxon>
        <taxon>Chelicerata</taxon>
        <taxon>Arachnida</taxon>
        <taxon>Araneae</taxon>
        <taxon>Araneomorphae</taxon>
        <taxon>Entelegynae</taxon>
        <taxon>Eresoidea</taxon>
        <taxon>Eresidae</taxon>
        <taxon>Stegodyphus</taxon>
    </lineage>
</organism>
<protein>
    <submittedName>
        <fullName evidence="2">Alpha-mannosidase 2C1</fullName>
    </submittedName>
</protein>